<evidence type="ECO:0000313" key="2">
    <source>
        <dbReference type="Proteomes" id="UP000248349"/>
    </source>
</evidence>
<dbReference type="Proteomes" id="UP000248349">
    <property type="component" value="Unassembled WGS sequence"/>
</dbReference>
<reference evidence="1 2" key="1">
    <citation type="submission" date="2016-12" db="EMBL/GenBank/DDBJ databases">
        <title>The genomes of Aspergillus section Nigri reveals drivers in fungal speciation.</title>
        <authorList>
            <consortium name="DOE Joint Genome Institute"/>
            <person name="Vesth T.C."/>
            <person name="Nybo J."/>
            <person name="Theobald S."/>
            <person name="Brandl J."/>
            <person name="Frisvad J.C."/>
            <person name="Nielsen K.F."/>
            <person name="Lyhne E.K."/>
            <person name="Kogle M.E."/>
            <person name="Kuo A."/>
            <person name="Riley R."/>
            <person name="Clum A."/>
            <person name="Nolan M."/>
            <person name="Lipzen A."/>
            <person name="Salamov A."/>
            <person name="Henrissat B."/>
            <person name="Wiebenga A."/>
            <person name="De Vries R.P."/>
            <person name="Grigoriev I.V."/>
            <person name="Mortensen U.H."/>
            <person name="Andersen M.R."/>
            <person name="Baker S.E."/>
        </authorList>
    </citation>
    <scope>NUCLEOTIDE SEQUENCE [LARGE SCALE GENOMIC DNA]</scope>
    <source>
        <strain evidence="1 2">JOP 1030-1</strain>
    </source>
</reference>
<protein>
    <submittedName>
        <fullName evidence="1">Uncharacterized protein</fullName>
    </submittedName>
</protein>
<proteinExistence type="predicted"/>
<organism evidence="1 2">
    <name type="scientific">Aspergillus saccharolyticus JOP 1030-1</name>
    <dbReference type="NCBI Taxonomy" id="1450539"/>
    <lineage>
        <taxon>Eukaryota</taxon>
        <taxon>Fungi</taxon>
        <taxon>Dikarya</taxon>
        <taxon>Ascomycota</taxon>
        <taxon>Pezizomycotina</taxon>
        <taxon>Eurotiomycetes</taxon>
        <taxon>Eurotiomycetidae</taxon>
        <taxon>Eurotiales</taxon>
        <taxon>Aspergillaceae</taxon>
        <taxon>Aspergillus</taxon>
        <taxon>Aspergillus subgen. Circumdati</taxon>
    </lineage>
</organism>
<name>A0A318ZS60_9EURO</name>
<dbReference type="EMBL" id="KZ821219">
    <property type="protein sequence ID" value="PYH49525.1"/>
    <property type="molecule type" value="Genomic_DNA"/>
</dbReference>
<dbReference type="RefSeq" id="XP_025435507.1">
    <property type="nucleotide sequence ID" value="XM_025580115.1"/>
</dbReference>
<keyword evidence="2" id="KW-1185">Reference proteome</keyword>
<gene>
    <name evidence="1" type="ORF">BP01DRAFT_79912</name>
</gene>
<accession>A0A318ZS60</accession>
<dbReference type="GeneID" id="37081344"/>
<evidence type="ECO:0000313" key="1">
    <source>
        <dbReference type="EMBL" id="PYH49525.1"/>
    </source>
</evidence>
<dbReference type="AlphaFoldDB" id="A0A318ZS60"/>
<sequence>MGWKTGSPPVPGKETLTRSAMKIISSSLAIQKMVLRRLSDLDRSRGASLVTSRVPCCRALVSTAYLVTYLIWGNKLLQVRPVDMVNHALYLCNLNQINFAPSFPSPLIPQVGKPVNHSIPGISKEIPPLPTGPAGKDCTFTGRGP</sequence>